<sequence length="286" mass="30906">MNRRTVLAGVGTALGLSASGCLGEATDATDASDPEMTLSLGSMDDDIDPLSFEIESLEEGLSETDVPTLEIAVENVGDEPATWTQSQSEFAFPQRRVTDELEIGLADEVDAALLDEEGCARLERRIARNDVEVETVLEPGDAIKQRCAVAPVDEELTDSCPDRGTYRTAHEYDEHGTWGVRARVTVTGAGVLWIAVDSATQPAFSAPIRPKRCVTITSPDPEMIATNETQTTPGSPPPRFFEIHVVSSIVPGSIAPLQTMSTVSIFGQKVFIPACYFVKRPEEYCL</sequence>
<organism evidence="1 2">
    <name type="scientific">Natronococcus amylolyticus DSM 10524</name>
    <dbReference type="NCBI Taxonomy" id="1227497"/>
    <lineage>
        <taxon>Archaea</taxon>
        <taxon>Methanobacteriati</taxon>
        <taxon>Methanobacteriota</taxon>
        <taxon>Stenosarchaea group</taxon>
        <taxon>Halobacteria</taxon>
        <taxon>Halobacteriales</taxon>
        <taxon>Natrialbaceae</taxon>
        <taxon>Natronococcus</taxon>
    </lineage>
</organism>
<gene>
    <name evidence="1" type="ORF">C491_20162</name>
</gene>
<accession>L9WXK6</accession>
<dbReference type="Proteomes" id="UP000011688">
    <property type="component" value="Unassembled WGS sequence"/>
</dbReference>
<evidence type="ECO:0000313" key="1">
    <source>
        <dbReference type="EMBL" id="ELY54142.1"/>
    </source>
</evidence>
<dbReference type="EMBL" id="AOIB01000038">
    <property type="protein sequence ID" value="ELY54142.1"/>
    <property type="molecule type" value="Genomic_DNA"/>
</dbReference>
<dbReference type="PROSITE" id="PS51257">
    <property type="entry name" value="PROKAR_LIPOPROTEIN"/>
    <property type="match status" value="1"/>
</dbReference>
<dbReference type="RefSeq" id="WP_005559538.1">
    <property type="nucleotide sequence ID" value="NZ_AOIB01000038.1"/>
</dbReference>
<dbReference type="AlphaFoldDB" id="L9WXK6"/>
<proteinExistence type="predicted"/>
<keyword evidence="2" id="KW-1185">Reference proteome</keyword>
<reference evidence="1 2" key="1">
    <citation type="journal article" date="2014" name="PLoS Genet.">
        <title>Phylogenetically driven sequencing of extremely halophilic archaea reveals strategies for static and dynamic osmo-response.</title>
        <authorList>
            <person name="Becker E.A."/>
            <person name="Seitzer P.M."/>
            <person name="Tritt A."/>
            <person name="Larsen D."/>
            <person name="Krusor M."/>
            <person name="Yao A.I."/>
            <person name="Wu D."/>
            <person name="Madern D."/>
            <person name="Eisen J.A."/>
            <person name="Darling A.E."/>
            <person name="Facciotti M.T."/>
        </authorList>
    </citation>
    <scope>NUCLEOTIDE SEQUENCE [LARGE SCALE GENOMIC DNA]</scope>
    <source>
        <strain evidence="1 2">DSM 10524</strain>
    </source>
</reference>
<protein>
    <submittedName>
        <fullName evidence="1">Uncharacterized protein</fullName>
    </submittedName>
</protein>
<evidence type="ECO:0000313" key="2">
    <source>
        <dbReference type="Proteomes" id="UP000011688"/>
    </source>
</evidence>
<dbReference type="OrthoDB" id="379811at2157"/>
<dbReference type="STRING" id="1227497.C491_20162"/>
<comment type="caution">
    <text evidence="1">The sequence shown here is derived from an EMBL/GenBank/DDBJ whole genome shotgun (WGS) entry which is preliminary data.</text>
</comment>
<name>L9WXK6_9EURY</name>